<dbReference type="SMART" id="SM00387">
    <property type="entry name" value="HATPase_c"/>
    <property type="match status" value="1"/>
</dbReference>
<feature type="domain" description="Histidine kinase" evidence="7">
    <location>
        <begin position="149"/>
        <end position="236"/>
    </location>
</feature>
<evidence type="ECO:0000256" key="1">
    <source>
        <dbReference type="ARBA" id="ARBA00000085"/>
    </source>
</evidence>
<organism evidence="8 9">
    <name type="scientific">Dactylosporangium darangshiense</name>
    <dbReference type="NCBI Taxonomy" id="579108"/>
    <lineage>
        <taxon>Bacteria</taxon>
        <taxon>Bacillati</taxon>
        <taxon>Actinomycetota</taxon>
        <taxon>Actinomycetes</taxon>
        <taxon>Micromonosporales</taxon>
        <taxon>Micromonosporaceae</taxon>
        <taxon>Dactylosporangium</taxon>
    </lineage>
</organism>
<dbReference type="Proteomes" id="UP001500620">
    <property type="component" value="Unassembled WGS sequence"/>
</dbReference>
<evidence type="ECO:0000256" key="6">
    <source>
        <dbReference type="SAM" id="MobiDB-lite"/>
    </source>
</evidence>
<dbReference type="InterPro" id="IPR050482">
    <property type="entry name" value="Sensor_HK_TwoCompSys"/>
</dbReference>
<gene>
    <name evidence="8" type="ORF">GCM10022255_017050</name>
</gene>
<dbReference type="InterPro" id="IPR005467">
    <property type="entry name" value="His_kinase_dom"/>
</dbReference>
<dbReference type="PROSITE" id="PS50109">
    <property type="entry name" value="HIS_KIN"/>
    <property type="match status" value="1"/>
</dbReference>
<accession>A0ABP8D2D7</accession>
<dbReference type="CDD" id="cd16917">
    <property type="entry name" value="HATPase_UhpB-NarQ-NarX-like"/>
    <property type="match status" value="1"/>
</dbReference>
<dbReference type="Gene3D" id="3.30.565.10">
    <property type="entry name" value="Histidine kinase-like ATPase, C-terminal domain"/>
    <property type="match status" value="1"/>
</dbReference>
<dbReference type="EC" id="2.7.13.3" evidence="2"/>
<evidence type="ECO:0000313" key="8">
    <source>
        <dbReference type="EMBL" id="GAA4246311.1"/>
    </source>
</evidence>
<sequence length="236" mass="25176">MPQRLHLRRKCGQPHGHRDQRSQCGDVGCDTQAVRHHLHRITAGCGGGHQHEDDRYRGNRTGKQQCRPARIGRRRDTQPGLSAQVLDAIGETGRRAIGDLRNLLGVLRSNEDSVPADLSALLEPVRLTGLDVDLIESGDPIPIPLRPAVYRIVQEALTNALKHAAASKVVVTVRHDGAGVTLEVVDDGPGAPQPAGGSGRGLAGMAERVQALGGTLSTQHLTPAGFRVLAQLPVQP</sequence>
<evidence type="ECO:0000259" key="7">
    <source>
        <dbReference type="PROSITE" id="PS50109"/>
    </source>
</evidence>
<reference evidence="9" key="1">
    <citation type="journal article" date="2019" name="Int. J. Syst. Evol. Microbiol.">
        <title>The Global Catalogue of Microorganisms (GCM) 10K type strain sequencing project: providing services to taxonomists for standard genome sequencing and annotation.</title>
        <authorList>
            <consortium name="The Broad Institute Genomics Platform"/>
            <consortium name="The Broad Institute Genome Sequencing Center for Infectious Disease"/>
            <person name="Wu L."/>
            <person name="Ma J."/>
        </authorList>
    </citation>
    <scope>NUCLEOTIDE SEQUENCE [LARGE SCALE GENOMIC DNA]</scope>
    <source>
        <strain evidence="9">JCM 17441</strain>
    </source>
</reference>
<feature type="region of interest" description="Disordered" evidence="6">
    <location>
        <begin position="44"/>
        <end position="63"/>
    </location>
</feature>
<protein>
    <recommendedName>
        <fullName evidence="2">histidine kinase</fullName>
        <ecNumber evidence="2">2.7.13.3</ecNumber>
    </recommendedName>
</protein>
<name>A0ABP8D2D7_9ACTN</name>
<evidence type="ECO:0000256" key="5">
    <source>
        <dbReference type="ARBA" id="ARBA00023012"/>
    </source>
</evidence>
<comment type="catalytic activity">
    <reaction evidence="1">
        <text>ATP + protein L-histidine = ADP + protein N-phospho-L-histidine.</text>
        <dbReference type="EC" id="2.7.13.3"/>
    </reaction>
</comment>
<evidence type="ECO:0000256" key="2">
    <source>
        <dbReference type="ARBA" id="ARBA00012438"/>
    </source>
</evidence>
<dbReference type="PANTHER" id="PTHR24421:SF10">
    <property type="entry name" value="NITRATE_NITRITE SENSOR PROTEIN NARQ"/>
    <property type="match status" value="1"/>
</dbReference>
<comment type="caution">
    <text evidence="8">The sequence shown here is derived from an EMBL/GenBank/DDBJ whole genome shotgun (WGS) entry which is preliminary data.</text>
</comment>
<dbReference type="EMBL" id="BAABAT010000003">
    <property type="protein sequence ID" value="GAA4246311.1"/>
    <property type="molecule type" value="Genomic_DNA"/>
</dbReference>
<evidence type="ECO:0000313" key="9">
    <source>
        <dbReference type="Proteomes" id="UP001500620"/>
    </source>
</evidence>
<dbReference type="InterPro" id="IPR003594">
    <property type="entry name" value="HATPase_dom"/>
</dbReference>
<dbReference type="PANTHER" id="PTHR24421">
    <property type="entry name" value="NITRATE/NITRITE SENSOR PROTEIN NARX-RELATED"/>
    <property type="match status" value="1"/>
</dbReference>
<dbReference type="Pfam" id="PF02518">
    <property type="entry name" value="HATPase_c"/>
    <property type="match status" value="1"/>
</dbReference>
<evidence type="ECO:0000256" key="3">
    <source>
        <dbReference type="ARBA" id="ARBA00022679"/>
    </source>
</evidence>
<feature type="region of interest" description="Disordered" evidence="6">
    <location>
        <begin position="1"/>
        <end position="24"/>
    </location>
</feature>
<evidence type="ECO:0000256" key="4">
    <source>
        <dbReference type="ARBA" id="ARBA00022777"/>
    </source>
</evidence>
<keyword evidence="5" id="KW-0902">Two-component regulatory system</keyword>
<keyword evidence="9" id="KW-1185">Reference proteome</keyword>
<dbReference type="SUPFAM" id="SSF55874">
    <property type="entry name" value="ATPase domain of HSP90 chaperone/DNA topoisomerase II/histidine kinase"/>
    <property type="match status" value="1"/>
</dbReference>
<keyword evidence="3" id="KW-0808">Transferase</keyword>
<dbReference type="InterPro" id="IPR036890">
    <property type="entry name" value="HATPase_C_sf"/>
</dbReference>
<proteinExistence type="predicted"/>
<feature type="compositionally biased region" description="Basic residues" evidence="6">
    <location>
        <begin position="1"/>
        <end position="12"/>
    </location>
</feature>
<keyword evidence="4" id="KW-0418">Kinase</keyword>